<dbReference type="EMBL" id="LGHJ01000014">
    <property type="protein sequence ID" value="KPL75343.1"/>
    <property type="molecule type" value="Genomic_DNA"/>
</dbReference>
<evidence type="ECO:0000313" key="1">
    <source>
        <dbReference type="EMBL" id="KPL75343.1"/>
    </source>
</evidence>
<accession>A0A0P6XIJ6</accession>
<keyword evidence="2" id="KW-1185">Reference proteome</keyword>
<protein>
    <recommendedName>
        <fullName evidence="3">4-vinyl reductase 4VR domain-containing protein</fullName>
    </recommendedName>
</protein>
<gene>
    <name evidence="1" type="ORF">AC812_08595</name>
</gene>
<evidence type="ECO:0008006" key="3">
    <source>
        <dbReference type="Google" id="ProtNLM"/>
    </source>
</evidence>
<evidence type="ECO:0000313" key="2">
    <source>
        <dbReference type="Proteomes" id="UP000050514"/>
    </source>
</evidence>
<comment type="caution">
    <text evidence="1">The sequence shown here is derived from an EMBL/GenBank/DDBJ whole genome shotgun (WGS) entry which is preliminary data.</text>
</comment>
<organism evidence="1 2">
    <name type="scientific">Bellilinea caldifistulae</name>
    <dbReference type="NCBI Taxonomy" id="360411"/>
    <lineage>
        <taxon>Bacteria</taxon>
        <taxon>Bacillati</taxon>
        <taxon>Chloroflexota</taxon>
        <taxon>Anaerolineae</taxon>
        <taxon>Anaerolineales</taxon>
        <taxon>Anaerolineaceae</taxon>
        <taxon>Bellilinea</taxon>
    </lineage>
</organism>
<sequence>MNPSPRLKYSPDLNSLILEGLTEFLGDQKLEMLLQAMPADRLRFDLESLHEALRAAYGSQSAAGILVRAGRAAFARLLLKFAAELGFEDQGFRLLAPRRKMGVALQNLADWLQRQGAGRFEVRRVTNGWQWLHRVDFEGQTDNRATMACPFLLGMLQELSYWVSSGRIHPIREEAHSQGCLLEIESKPLD</sequence>
<dbReference type="STRING" id="360411.AC812_08595"/>
<name>A0A0P6XIJ6_9CHLR</name>
<reference evidence="1 2" key="1">
    <citation type="submission" date="2015-07" db="EMBL/GenBank/DDBJ databases">
        <title>Draft genome of Bellilinea caldifistulae DSM 17877.</title>
        <authorList>
            <person name="Hemp J."/>
            <person name="Ward L.M."/>
            <person name="Pace L.A."/>
            <person name="Fischer W.W."/>
        </authorList>
    </citation>
    <scope>NUCLEOTIDE SEQUENCE [LARGE SCALE GENOMIC DNA]</scope>
    <source>
        <strain evidence="1 2">GOMI-1</strain>
    </source>
</reference>
<proteinExistence type="predicted"/>
<dbReference type="Proteomes" id="UP000050514">
    <property type="component" value="Unassembled WGS sequence"/>
</dbReference>
<dbReference type="AlphaFoldDB" id="A0A0P6XIJ6"/>